<dbReference type="CDD" id="cd05466">
    <property type="entry name" value="PBP2_LTTR_substrate"/>
    <property type="match status" value="1"/>
</dbReference>
<evidence type="ECO:0000259" key="1">
    <source>
        <dbReference type="Pfam" id="PF03466"/>
    </source>
</evidence>
<dbReference type="AlphaFoldDB" id="A0A4Q2JZN1"/>
<comment type="caution">
    <text evidence="2">The sequence shown here is derived from an EMBL/GenBank/DDBJ whole genome shotgun (WGS) entry which is preliminary data.</text>
</comment>
<accession>A0A4Q2JZN1</accession>
<evidence type="ECO:0000313" key="3">
    <source>
        <dbReference type="Proteomes" id="UP000293345"/>
    </source>
</evidence>
<name>A0A4Q2JZN1_9ACTN</name>
<sequence length="156" mass="17441">MVADLPATEQALRTNACDIAVLPYRPDDQGLRVRHLMDEQLFVCVKRDHALAGRTSVTLDNLNGFNFLLGSDLGFWSDLCRNRLTASKLLVQSDDFALAEVIRQSSLPCFTTDVAVRMRYRNIGNSRVSIPIEDPEVNVSFYLVAHDSPKIAKLFG</sequence>
<protein>
    <recommendedName>
        <fullName evidence="1">LysR substrate-binding domain-containing protein</fullName>
    </recommendedName>
</protein>
<keyword evidence="3" id="KW-1185">Reference proteome</keyword>
<dbReference type="InterPro" id="IPR005119">
    <property type="entry name" value="LysR_subst-bd"/>
</dbReference>
<dbReference type="Pfam" id="PF03466">
    <property type="entry name" value="LysR_substrate"/>
    <property type="match status" value="1"/>
</dbReference>
<proteinExistence type="predicted"/>
<reference evidence="2 3" key="1">
    <citation type="submission" date="2019-01" db="EMBL/GenBank/DDBJ databases">
        <title>Senegalimassilia sp. nov. KGMB04484 isolated human feces.</title>
        <authorList>
            <person name="Han K.-I."/>
            <person name="Kim J.-S."/>
            <person name="Lee K.C."/>
            <person name="Suh M.K."/>
            <person name="Eom M.K."/>
            <person name="Lee J.H."/>
            <person name="Park S.-H."/>
            <person name="Kang S.W."/>
            <person name="Park J.-E."/>
            <person name="Oh B.S."/>
            <person name="Yu S.Y."/>
            <person name="Choi S.-H."/>
            <person name="Lee D.H."/>
            <person name="Yoon H."/>
            <person name="Kim B.-Y."/>
            <person name="Lee J.H."/>
            <person name="Lee J.-S."/>
        </authorList>
    </citation>
    <scope>NUCLEOTIDE SEQUENCE [LARGE SCALE GENOMIC DNA]</scope>
    <source>
        <strain evidence="2 3">KGMB04484</strain>
    </source>
</reference>
<dbReference type="EMBL" id="SDPW01000001">
    <property type="protein sequence ID" value="RXZ54575.1"/>
    <property type="molecule type" value="Genomic_DNA"/>
</dbReference>
<dbReference type="Gene3D" id="3.40.190.290">
    <property type="match status" value="1"/>
</dbReference>
<evidence type="ECO:0000313" key="2">
    <source>
        <dbReference type="EMBL" id="RXZ54575.1"/>
    </source>
</evidence>
<dbReference type="Proteomes" id="UP000293345">
    <property type="component" value="Unassembled WGS sequence"/>
</dbReference>
<feature type="domain" description="LysR substrate-binding" evidence="1">
    <location>
        <begin position="8"/>
        <end position="147"/>
    </location>
</feature>
<organism evidence="2 3">
    <name type="scientific">Senegalimassilia faecalis</name>
    <dbReference type="NCBI Taxonomy" id="2509433"/>
    <lineage>
        <taxon>Bacteria</taxon>
        <taxon>Bacillati</taxon>
        <taxon>Actinomycetota</taxon>
        <taxon>Coriobacteriia</taxon>
        <taxon>Coriobacteriales</taxon>
        <taxon>Coriobacteriaceae</taxon>
        <taxon>Senegalimassilia</taxon>
    </lineage>
</organism>
<gene>
    <name evidence="2" type="ORF">ET524_08835</name>
</gene>
<dbReference type="SUPFAM" id="SSF53850">
    <property type="entry name" value="Periplasmic binding protein-like II"/>
    <property type="match status" value="1"/>
</dbReference>